<dbReference type="EMBL" id="JBHTMP010000010">
    <property type="protein sequence ID" value="MFD1321182.1"/>
    <property type="molecule type" value="Genomic_DNA"/>
</dbReference>
<dbReference type="InterPro" id="IPR010982">
    <property type="entry name" value="Lambda_DNA-bd_dom_sf"/>
</dbReference>
<dbReference type="PANTHER" id="PTHR47691:SF3">
    <property type="entry name" value="HTH-TYPE TRANSCRIPTIONAL REGULATOR RV0890C-RELATED"/>
    <property type="match status" value="1"/>
</dbReference>
<dbReference type="PANTHER" id="PTHR47691">
    <property type="entry name" value="REGULATOR-RELATED"/>
    <property type="match status" value="1"/>
</dbReference>
<dbReference type="PRINTS" id="PR00364">
    <property type="entry name" value="DISEASERSIST"/>
</dbReference>
<dbReference type="Pfam" id="PF13560">
    <property type="entry name" value="HTH_31"/>
    <property type="match status" value="1"/>
</dbReference>
<gene>
    <name evidence="3" type="ORF">ACFQ4H_08780</name>
</gene>
<dbReference type="SMART" id="SM00382">
    <property type="entry name" value="AAA"/>
    <property type="match status" value="1"/>
</dbReference>
<dbReference type="SUPFAM" id="SSF47413">
    <property type="entry name" value="lambda repressor-like DNA-binding domains"/>
    <property type="match status" value="1"/>
</dbReference>
<keyword evidence="3" id="KW-0547">Nucleotide-binding</keyword>
<dbReference type="Proteomes" id="UP001597260">
    <property type="component" value="Unassembled WGS sequence"/>
</dbReference>
<evidence type="ECO:0000313" key="4">
    <source>
        <dbReference type="Proteomes" id="UP001597260"/>
    </source>
</evidence>
<dbReference type="InterPro" id="IPR003593">
    <property type="entry name" value="AAA+_ATPase"/>
</dbReference>
<evidence type="ECO:0000313" key="3">
    <source>
        <dbReference type="EMBL" id="MFD1321182.1"/>
    </source>
</evidence>
<dbReference type="Gene3D" id="1.10.260.40">
    <property type="entry name" value="lambda repressor-like DNA-binding domains"/>
    <property type="match status" value="1"/>
</dbReference>
<feature type="region of interest" description="Disordered" evidence="1">
    <location>
        <begin position="419"/>
        <end position="441"/>
    </location>
</feature>
<comment type="caution">
    <text evidence="3">The sequence shown here is derived from an EMBL/GenBank/DDBJ whole genome shotgun (WGS) entry which is preliminary data.</text>
</comment>
<dbReference type="InterPro" id="IPR011990">
    <property type="entry name" value="TPR-like_helical_dom_sf"/>
</dbReference>
<name>A0ABW3YC03_9ACTN</name>
<feature type="domain" description="HTH cro/C1-type" evidence="2">
    <location>
        <begin position="19"/>
        <end position="74"/>
    </location>
</feature>
<dbReference type="InterPro" id="IPR001387">
    <property type="entry name" value="Cro/C1-type_HTH"/>
</dbReference>
<protein>
    <submittedName>
        <fullName evidence="3">ATP-binding protein</fullName>
    </submittedName>
</protein>
<evidence type="ECO:0000256" key="1">
    <source>
        <dbReference type="SAM" id="MobiDB-lite"/>
    </source>
</evidence>
<dbReference type="PROSITE" id="PS50943">
    <property type="entry name" value="HTH_CROC1"/>
    <property type="match status" value="1"/>
</dbReference>
<dbReference type="CDD" id="cd00093">
    <property type="entry name" value="HTH_XRE"/>
    <property type="match status" value="1"/>
</dbReference>
<dbReference type="SMART" id="SM00530">
    <property type="entry name" value="HTH_XRE"/>
    <property type="match status" value="1"/>
</dbReference>
<sequence>MTPDHGSTGGSASSFPELLRGLRRAAGLTQADLAARAAVGVRTVRDLERGRSSRPQRTTVELLAAALGLAGPSRMEFVASARGARTAEPARSDEDSTVTAPAGRLPVALGLPPPGILVGRDLDVVKVSGMLAQADSAGPALVSLVGLAGVGKTALALAVAQETGAWHPAGVAGIVVTEISTASDVLSAVATVFGVARASDLADRLAGGPALLLVDAIERAPGAVVEALHRLVVMAPTLRVLVTGRHPVGLRGEWVWPVTPLELPPPDAPADLRVLSGYPAVALFLARLRQVRRDPPRADEIDALVGLVRRLGGLPLAIELAAARGRILDLKQILDRYGDRLLELARSSPTWLAEAGTTQAATGRAALTTLRDSVAASYGLISPADQAALRRLSAFRNRWSVELAEAVLADLPGAVDRPRAVDRPGAVDQPGAVGRPGAVDRPVGADPVPMLERLMELGLLSARGTGSVRFRLLDVVRDFAEQRAAVDAELPAIRRRHAMIFARLAAAVAPKLTGASLTTAVHQLDEVASDLWAALAYAANDDPHTALRLAASLPRWWRFRGRDVAGRQWLHRLLADPRTADADPGTRAWAQVGLAQLAAEHDAGPQELPAVRAALAQFQRSGDVGGELAARNMLSRLLIVTGEHDEAREHSLAVLAVAGRTGLVRDVAVAQNNLTWHEIRVGDLRAARRRLAAVDRLSVQCGEDRLRVLARANLAEVARLDGRYADAVDLGRRVIATLTDLGDPGHRRRVLGTVGLALAQDGRLDEAGAVLDELRAWVAGGGDRSDADPTCARAATGRGTSPPFGESPGPVAARREDGVCALIEATLAVWRGNREYAAEWFGAAAQAYTGCGDLRDVAEALVGLVANTDDPAVRAAERSRLEQVCRDGGISLLPREWELIGPAGSDGSAVGLERREQNRPPTMPSAQFRSRHTPGSPPVR</sequence>
<dbReference type="Gene3D" id="1.25.40.10">
    <property type="entry name" value="Tetratricopeptide repeat domain"/>
    <property type="match status" value="1"/>
</dbReference>
<dbReference type="RefSeq" id="WP_377569085.1">
    <property type="nucleotide sequence ID" value="NZ_JBHTMP010000010.1"/>
</dbReference>
<keyword evidence="4" id="KW-1185">Reference proteome</keyword>
<dbReference type="Gene3D" id="3.40.50.300">
    <property type="entry name" value="P-loop containing nucleotide triphosphate hydrolases"/>
    <property type="match status" value="1"/>
</dbReference>
<keyword evidence="3" id="KW-0067">ATP-binding</keyword>
<organism evidence="3 4">
    <name type="scientific">Micromonospora sonneratiae</name>
    <dbReference type="NCBI Taxonomy" id="1184706"/>
    <lineage>
        <taxon>Bacteria</taxon>
        <taxon>Bacillati</taxon>
        <taxon>Actinomycetota</taxon>
        <taxon>Actinomycetes</taxon>
        <taxon>Micromonosporales</taxon>
        <taxon>Micromonosporaceae</taxon>
        <taxon>Micromonospora</taxon>
    </lineage>
</organism>
<proteinExistence type="predicted"/>
<feature type="region of interest" description="Disordered" evidence="1">
    <location>
        <begin position="902"/>
        <end position="940"/>
    </location>
</feature>
<dbReference type="InterPro" id="IPR027417">
    <property type="entry name" value="P-loop_NTPase"/>
</dbReference>
<evidence type="ECO:0000259" key="2">
    <source>
        <dbReference type="PROSITE" id="PS50943"/>
    </source>
</evidence>
<dbReference type="GO" id="GO:0005524">
    <property type="term" value="F:ATP binding"/>
    <property type="evidence" value="ECO:0007669"/>
    <property type="project" value="UniProtKB-KW"/>
</dbReference>
<reference evidence="4" key="1">
    <citation type="journal article" date="2019" name="Int. J. Syst. Evol. Microbiol.">
        <title>The Global Catalogue of Microorganisms (GCM) 10K type strain sequencing project: providing services to taxonomists for standard genome sequencing and annotation.</title>
        <authorList>
            <consortium name="The Broad Institute Genomics Platform"/>
            <consortium name="The Broad Institute Genome Sequencing Center for Infectious Disease"/>
            <person name="Wu L."/>
            <person name="Ma J."/>
        </authorList>
    </citation>
    <scope>NUCLEOTIDE SEQUENCE [LARGE SCALE GENOMIC DNA]</scope>
    <source>
        <strain evidence="4">JCM 31037</strain>
    </source>
</reference>
<dbReference type="SUPFAM" id="SSF52540">
    <property type="entry name" value="P-loop containing nucleoside triphosphate hydrolases"/>
    <property type="match status" value="1"/>
</dbReference>
<accession>A0ABW3YC03</accession>
<dbReference type="SUPFAM" id="SSF48452">
    <property type="entry name" value="TPR-like"/>
    <property type="match status" value="1"/>
</dbReference>